<protein>
    <submittedName>
        <fullName evidence="2">Uncharacterized protein</fullName>
    </submittedName>
</protein>
<keyword evidence="3" id="KW-1185">Reference proteome</keyword>
<keyword evidence="1" id="KW-0175">Coiled coil</keyword>
<organism evidence="2 3">
    <name type="scientific">Haematococcus lacustris</name>
    <name type="common">Green alga</name>
    <name type="synonym">Haematococcus pluvialis</name>
    <dbReference type="NCBI Taxonomy" id="44745"/>
    <lineage>
        <taxon>Eukaryota</taxon>
        <taxon>Viridiplantae</taxon>
        <taxon>Chlorophyta</taxon>
        <taxon>core chlorophytes</taxon>
        <taxon>Chlorophyceae</taxon>
        <taxon>CS clade</taxon>
        <taxon>Chlamydomonadales</taxon>
        <taxon>Haematococcaceae</taxon>
        <taxon>Haematococcus</taxon>
    </lineage>
</organism>
<feature type="coiled-coil region" evidence="1">
    <location>
        <begin position="430"/>
        <end position="457"/>
    </location>
</feature>
<evidence type="ECO:0000313" key="2">
    <source>
        <dbReference type="EMBL" id="GFH09232.1"/>
    </source>
</evidence>
<dbReference type="AlphaFoldDB" id="A0A699Z1I4"/>
<evidence type="ECO:0000313" key="3">
    <source>
        <dbReference type="Proteomes" id="UP000485058"/>
    </source>
</evidence>
<name>A0A699Z1I4_HAELA</name>
<feature type="non-terminal residue" evidence="2">
    <location>
        <position position="1"/>
    </location>
</feature>
<evidence type="ECO:0000256" key="1">
    <source>
        <dbReference type="SAM" id="Coils"/>
    </source>
</evidence>
<accession>A0A699Z1I4</accession>
<dbReference type="Proteomes" id="UP000485058">
    <property type="component" value="Unassembled WGS sequence"/>
</dbReference>
<proteinExistence type="predicted"/>
<sequence length="599" mass="67244">WAETYAEASPVLCALRAWPLSPAAPVAWPQTDPTEEDSEKEVVSADWLERLKAAPAAAVERAKKFCTSGKLKEVAYESLDGVTTLLDAVGPFLPPPGNTAASLLSGLCKCVHGAHVNNTNLEMLRDRCLDLLDLVLQLGHTDAFISTSRDSSKPPKLFKGFTRIMNRAGWAGWHAYEQEANAYCENYTKAGILAGLSRFFFHAGHKEDYEELITELRDLRVSEWPQAVKQLQPPFLLLPFLLLQWTTWWLQDDATFTLGVYLKELLEEVVYKLNAGMPSVGGANERIQASLEKIQARLAEDIPFKMDEKLEEYMARQNVRGYSILLHQPHLKALWSKHFMHKQAVRWGMWWTVFPGELALDDTLNEAAKQQDSKDAFRRAVELEDTIYISIDELCLSFPDDSPLLPTVQALLCKGIDLMCEDKDRTELAIAEAGRGQKKLEEKLTAMEAELKKEMSYSNFSQHIHQNNMQKLWSVYFKHEQAVRWGLWWAVFPAKLEGLPATSKQEVGFFPPWHSVLCLATHNPCCAHDPAMMPTSLPSLAYTTSQSTPFIAHVGSASLHCLQLRHRPRLPMASLPSPPAAINLPLHSTCLPASGRFAA</sequence>
<comment type="caution">
    <text evidence="2">The sequence shown here is derived from an EMBL/GenBank/DDBJ whole genome shotgun (WGS) entry which is preliminary data.</text>
</comment>
<reference evidence="2 3" key="1">
    <citation type="submission" date="2020-02" db="EMBL/GenBank/DDBJ databases">
        <title>Draft genome sequence of Haematococcus lacustris strain NIES-144.</title>
        <authorList>
            <person name="Morimoto D."/>
            <person name="Nakagawa S."/>
            <person name="Yoshida T."/>
            <person name="Sawayama S."/>
        </authorList>
    </citation>
    <scope>NUCLEOTIDE SEQUENCE [LARGE SCALE GENOMIC DNA]</scope>
    <source>
        <strain evidence="2 3">NIES-144</strain>
    </source>
</reference>
<dbReference type="EMBL" id="BLLF01000218">
    <property type="protein sequence ID" value="GFH09232.1"/>
    <property type="molecule type" value="Genomic_DNA"/>
</dbReference>
<gene>
    <name evidence="2" type="ORF">HaLaN_04336</name>
</gene>